<keyword evidence="4" id="KW-1185">Reference proteome</keyword>
<dbReference type="Gene3D" id="1.25.40.10">
    <property type="entry name" value="Tetratricopeptide repeat domain"/>
    <property type="match status" value="2"/>
</dbReference>
<dbReference type="Pfam" id="PF13181">
    <property type="entry name" value="TPR_8"/>
    <property type="match status" value="1"/>
</dbReference>
<dbReference type="InterPro" id="IPR011990">
    <property type="entry name" value="TPR-like_helical_dom_sf"/>
</dbReference>
<feature type="region of interest" description="Disordered" evidence="2">
    <location>
        <begin position="84"/>
        <end position="142"/>
    </location>
</feature>
<dbReference type="CDD" id="cd21341">
    <property type="entry name" value="TTC8_N"/>
    <property type="match status" value="1"/>
</dbReference>
<evidence type="ECO:0000313" key="4">
    <source>
        <dbReference type="Proteomes" id="UP000327493"/>
    </source>
</evidence>
<dbReference type="InterPro" id="IPR019734">
    <property type="entry name" value="TPR_rpt"/>
</dbReference>
<dbReference type="EMBL" id="VOFY01000020">
    <property type="protein sequence ID" value="KAA8582257.1"/>
    <property type="molecule type" value="Genomic_DNA"/>
</dbReference>
<protein>
    <submittedName>
        <fullName evidence="3">Uncharacterized protein</fullName>
    </submittedName>
</protein>
<accession>A0A5J5CKK3</accession>
<dbReference type="SMART" id="SM00028">
    <property type="entry name" value="TPR"/>
    <property type="match status" value="7"/>
</dbReference>
<proteinExistence type="predicted"/>
<dbReference type="GO" id="GO:1905515">
    <property type="term" value="P:non-motile cilium assembly"/>
    <property type="evidence" value="ECO:0007669"/>
    <property type="project" value="InterPro"/>
</dbReference>
<dbReference type="AlphaFoldDB" id="A0A5J5CKK3"/>
<evidence type="ECO:0000313" key="3">
    <source>
        <dbReference type="EMBL" id="KAA8582257.1"/>
    </source>
</evidence>
<reference evidence="3 4" key="1">
    <citation type="submission" date="2019-08" db="EMBL/GenBank/DDBJ databases">
        <title>A chromosome-level genome assembly, high-density linkage maps, and genome scans reveal the genomic architecture of hybrid incompatibilities underlying speciation via character displacement in darters (Percidae: Etheostominae).</title>
        <authorList>
            <person name="Moran R.L."/>
            <person name="Catchen J.M."/>
            <person name="Fuller R.C."/>
        </authorList>
    </citation>
    <scope>NUCLEOTIDE SEQUENCE [LARGE SCALE GENOMIC DNA]</scope>
    <source>
        <strain evidence="3">EspeVRDwgs_2016</strain>
        <tissue evidence="3">Muscle</tissue>
    </source>
</reference>
<dbReference type="PROSITE" id="PS50005">
    <property type="entry name" value="TPR"/>
    <property type="match status" value="2"/>
</dbReference>
<comment type="caution">
    <text evidence="3">The sequence shown here is derived from an EMBL/GenBank/DDBJ whole genome shotgun (WGS) entry which is preliminary data.</text>
</comment>
<dbReference type="SUPFAM" id="SSF48452">
    <property type="entry name" value="TPR-like"/>
    <property type="match status" value="1"/>
</dbReference>
<name>A0A5J5CKK3_9PERO</name>
<feature type="repeat" description="TPR" evidence="1">
    <location>
        <begin position="358"/>
        <end position="391"/>
    </location>
</feature>
<gene>
    <name evidence="3" type="ORF">FQN60_008997</name>
</gene>
<dbReference type="Proteomes" id="UP000327493">
    <property type="component" value="Chromosome 20"/>
</dbReference>
<dbReference type="GO" id="GO:0097730">
    <property type="term" value="C:non-motile cilium"/>
    <property type="evidence" value="ECO:0007669"/>
    <property type="project" value="TreeGrafter"/>
</dbReference>
<dbReference type="FunFam" id="1.25.40.10:FF:000169">
    <property type="entry name" value="tetratricopeptide repeat protein 8 isoform X1"/>
    <property type="match status" value="1"/>
</dbReference>
<keyword evidence="1" id="KW-0802">TPR repeat</keyword>
<evidence type="ECO:0000256" key="2">
    <source>
        <dbReference type="SAM" id="MobiDB-lite"/>
    </source>
</evidence>
<sequence>MEVTMDPLFLAWSYFRRRKLQQCSDICSKILQDNPYDQAAWSLKTRALTEMVYIDEVEVDQEGIAEMMLDESSIAQVARPGTSLRLPGTSQGGGATPAVRPMTQSGRPITGFVRPSTQSGRPGTMEQAIKTPRTASTARPVTSASGRFIRLGTASMLTNPEGPFINLSRLNLAKYSQKPNLSRTLFEYIFHHENDVKNALDLAAQATEHAQFKDWWWKVQLGKCYYRLGLYREAEKQFRSALNHQEVVDTYLYLAKVYLRLDQPITALNLFKQGLDHFPGEVTLQTGIARIHEEMNNISSATEYYKDVLKQDNTHMGVYNCQLYNNLGLCCFYAQQYDMTLSSFERALALVANDEEQADVWYNLGHVAVGIGDLTLAHQCFKLALAFNNDHAESYNNLAVLELRKGRIEQSKAFLQTAASLAPHMYEPHFNLSILSEKIGDLQSSFTAAQKSEDCFPEHVDTQQLLKQLRQHFAVL</sequence>
<dbReference type="InterPro" id="IPR028796">
    <property type="entry name" value="BBS8"/>
</dbReference>
<dbReference type="FunFam" id="1.25.40.10:FF:003658">
    <property type="entry name" value="Tetratricopeptide repeat protein 8"/>
    <property type="match status" value="1"/>
</dbReference>
<evidence type="ECO:0000256" key="1">
    <source>
        <dbReference type="PROSITE-ProRule" id="PRU00339"/>
    </source>
</evidence>
<feature type="repeat" description="TPR" evidence="1">
    <location>
        <begin position="321"/>
        <end position="354"/>
    </location>
</feature>
<dbReference type="GO" id="GO:0036064">
    <property type="term" value="C:ciliary basal body"/>
    <property type="evidence" value="ECO:0007669"/>
    <property type="project" value="TreeGrafter"/>
</dbReference>
<dbReference type="Pfam" id="PF13424">
    <property type="entry name" value="TPR_12"/>
    <property type="match status" value="1"/>
</dbReference>
<dbReference type="GO" id="GO:0034464">
    <property type="term" value="C:BBSome"/>
    <property type="evidence" value="ECO:0007669"/>
    <property type="project" value="InterPro"/>
</dbReference>
<dbReference type="PANTHER" id="PTHR44177:SF1">
    <property type="entry name" value="TETRATRICOPEPTIDE REPEAT PROTEIN 8"/>
    <property type="match status" value="1"/>
</dbReference>
<feature type="compositionally biased region" description="Polar residues" evidence="2">
    <location>
        <begin position="133"/>
        <end position="142"/>
    </location>
</feature>
<dbReference type="PANTHER" id="PTHR44177">
    <property type="entry name" value="TETRATRICOPEPTIDE REPEAT PROTEIN 8"/>
    <property type="match status" value="1"/>
</dbReference>
<organism evidence="3 4">
    <name type="scientific">Etheostoma spectabile</name>
    <name type="common">orangethroat darter</name>
    <dbReference type="NCBI Taxonomy" id="54343"/>
    <lineage>
        <taxon>Eukaryota</taxon>
        <taxon>Metazoa</taxon>
        <taxon>Chordata</taxon>
        <taxon>Craniata</taxon>
        <taxon>Vertebrata</taxon>
        <taxon>Euteleostomi</taxon>
        <taxon>Actinopterygii</taxon>
        <taxon>Neopterygii</taxon>
        <taxon>Teleostei</taxon>
        <taxon>Neoteleostei</taxon>
        <taxon>Acanthomorphata</taxon>
        <taxon>Eupercaria</taxon>
        <taxon>Perciformes</taxon>
        <taxon>Percoidei</taxon>
        <taxon>Percidae</taxon>
        <taxon>Etheostomatinae</taxon>
        <taxon>Etheostoma</taxon>
    </lineage>
</organism>